<evidence type="ECO:0000313" key="3">
    <source>
        <dbReference type="EMBL" id="KAF7921966.1"/>
    </source>
</evidence>
<keyword evidence="4" id="KW-1185">Reference proteome</keyword>
<dbReference type="Pfam" id="PF13920">
    <property type="entry name" value="zf-C3HC4_3"/>
    <property type="match status" value="1"/>
</dbReference>
<dbReference type="PROSITE" id="PS50089">
    <property type="entry name" value="ZF_RING_2"/>
    <property type="match status" value="1"/>
</dbReference>
<gene>
    <name evidence="3" type="ORF">EAE98_008177</name>
</gene>
<organism evidence="3 4">
    <name type="scientific">Botrytis deweyae</name>
    <dbReference type="NCBI Taxonomy" id="2478750"/>
    <lineage>
        <taxon>Eukaryota</taxon>
        <taxon>Fungi</taxon>
        <taxon>Dikarya</taxon>
        <taxon>Ascomycota</taxon>
        <taxon>Pezizomycotina</taxon>
        <taxon>Leotiomycetes</taxon>
        <taxon>Helotiales</taxon>
        <taxon>Sclerotiniaceae</taxon>
        <taxon>Botrytis</taxon>
    </lineage>
</organism>
<dbReference type="SMART" id="SM00184">
    <property type="entry name" value="RING"/>
    <property type="match status" value="1"/>
</dbReference>
<comment type="caution">
    <text evidence="3">The sequence shown here is derived from an EMBL/GenBank/DDBJ whole genome shotgun (WGS) entry which is preliminary data.</text>
</comment>
<dbReference type="RefSeq" id="XP_038807666.1">
    <property type="nucleotide sequence ID" value="XM_038955800.1"/>
</dbReference>
<dbReference type="InterPro" id="IPR013083">
    <property type="entry name" value="Znf_RING/FYVE/PHD"/>
</dbReference>
<protein>
    <recommendedName>
        <fullName evidence="2">RING-type domain-containing protein</fullName>
    </recommendedName>
</protein>
<dbReference type="Proteomes" id="UP000783213">
    <property type="component" value="Unassembled WGS sequence"/>
</dbReference>
<name>A0ABQ7IF12_9HELO</name>
<keyword evidence="1" id="KW-0862">Zinc</keyword>
<dbReference type="EMBL" id="RCSX01000021">
    <property type="protein sequence ID" value="KAF7921966.1"/>
    <property type="molecule type" value="Genomic_DNA"/>
</dbReference>
<reference evidence="3 4" key="1">
    <citation type="journal article" date="2020" name="Genome Biol. Evol.">
        <title>Comparative genomics of Sclerotiniaceae.</title>
        <authorList>
            <person name="Valero Jimenez C.A."/>
            <person name="Steentjes M."/>
            <person name="Scholten O.E."/>
            <person name="Van Kan J.A.L."/>
        </authorList>
    </citation>
    <scope>NUCLEOTIDE SEQUENCE [LARGE SCALE GENOMIC DNA]</scope>
    <source>
        <strain evidence="3 4">B1</strain>
    </source>
</reference>
<dbReference type="InterPro" id="IPR001841">
    <property type="entry name" value="Znf_RING"/>
</dbReference>
<proteinExistence type="predicted"/>
<sequence>MERLLSRCTSVLGVQIWSPDPALVKAVREMFCFCIHVVCQMQLFARSPIFEGQFGRHFFEMVGRLREKSDPLSQACLKIFVMDLSLITQESHATSCCPICQLDHQTPYYSGLLHPEDEGEAPLKILPPLNEIPRLSKPDECAVCYGPNYTPVATIPCGHKNTCLTCIIRWTKSEEEAPPNGCPYCRAKIARLELLMPYPRFQIEESQMESKYSLARPFAETEMGYEEMEKRQKEVMEVVNLVGAWIWRVSKEDRKMSKLFEWGAGKVNSSIDGSGCGALDWWYNNFGDDREENTEVGDSRGIYKDVIIMAMSIVKSSSLTSVLDSSMFLSIWILGWKTWCQDFILLCYEREDEDAESIRISGEWSTFLMSHLFARLFDCGVF</sequence>
<keyword evidence="1" id="KW-0479">Metal-binding</keyword>
<dbReference type="GeneID" id="62234950"/>
<keyword evidence="1" id="KW-0863">Zinc-finger</keyword>
<feature type="domain" description="RING-type" evidence="2">
    <location>
        <begin position="141"/>
        <end position="186"/>
    </location>
</feature>
<accession>A0ABQ7IF12</accession>
<evidence type="ECO:0000259" key="2">
    <source>
        <dbReference type="PROSITE" id="PS50089"/>
    </source>
</evidence>
<dbReference type="Gene3D" id="3.30.40.10">
    <property type="entry name" value="Zinc/RING finger domain, C3HC4 (zinc finger)"/>
    <property type="match status" value="1"/>
</dbReference>
<evidence type="ECO:0000313" key="4">
    <source>
        <dbReference type="Proteomes" id="UP000783213"/>
    </source>
</evidence>
<evidence type="ECO:0000256" key="1">
    <source>
        <dbReference type="PROSITE-ProRule" id="PRU00175"/>
    </source>
</evidence>
<dbReference type="SUPFAM" id="SSF57850">
    <property type="entry name" value="RING/U-box"/>
    <property type="match status" value="1"/>
</dbReference>